<dbReference type="EMBL" id="JAVRFH010000017">
    <property type="protein sequence ID" value="MDT0612236.1"/>
    <property type="molecule type" value="Genomic_DNA"/>
</dbReference>
<dbReference type="SUPFAM" id="SSF47336">
    <property type="entry name" value="ACP-like"/>
    <property type="match status" value="1"/>
</dbReference>
<evidence type="ECO:0000313" key="3">
    <source>
        <dbReference type="Proteomes" id="UP001180724"/>
    </source>
</evidence>
<dbReference type="PROSITE" id="PS50075">
    <property type="entry name" value="CARRIER"/>
    <property type="match status" value="1"/>
</dbReference>
<organism evidence="2 3">
    <name type="scientific">Streptomyces lancefieldiae</name>
    <dbReference type="NCBI Taxonomy" id="3075520"/>
    <lineage>
        <taxon>Bacteria</taxon>
        <taxon>Bacillati</taxon>
        <taxon>Actinomycetota</taxon>
        <taxon>Actinomycetes</taxon>
        <taxon>Kitasatosporales</taxon>
        <taxon>Streptomycetaceae</taxon>
        <taxon>Streptomyces</taxon>
    </lineage>
</organism>
<proteinExistence type="predicted"/>
<dbReference type="Proteomes" id="UP001180724">
    <property type="component" value="Unassembled WGS sequence"/>
</dbReference>
<comment type="caution">
    <text evidence="2">The sequence shown here is derived from an EMBL/GenBank/DDBJ whole genome shotgun (WGS) entry which is preliminary data.</text>
</comment>
<feature type="domain" description="Carrier" evidence="1">
    <location>
        <begin position="8"/>
        <end position="85"/>
    </location>
</feature>
<dbReference type="InterPro" id="IPR009081">
    <property type="entry name" value="PP-bd_ACP"/>
</dbReference>
<dbReference type="RefSeq" id="WP_311573817.1">
    <property type="nucleotide sequence ID" value="NZ_JAVRFH010000017.1"/>
</dbReference>
<evidence type="ECO:0000259" key="1">
    <source>
        <dbReference type="PROSITE" id="PS50075"/>
    </source>
</evidence>
<dbReference type="Gene3D" id="1.10.1200.10">
    <property type="entry name" value="ACP-like"/>
    <property type="match status" value="1"/>
</dbReference>
<gene>
    <name evidence="2" type="ORF">RM812_18745</name>
</gene>
<accession>A0ABU3APW7</accession>
<keyword evidence="3" id="KW-1185">Reference proteome</keyword>
<sequence>MTKHQGPGTDSAIEETLRSYLADRLKTEVSVEQDLFESGLVSSMFAMELVVHLEKTFEVSILGNDLRLANFRTIRSMATLVRGLRDGDDRG</sequence>
<protein>
    <submittedName>
        <fullName evidence="2">Acyl carrier protein</fullName>
    </submittedName>
</protein>
<reference evidence="2" key="1">
    <citation type="submission" date="2024-05" db="EMBL/GenBank/DDBJ databases">
        <title>30 novel species of actinomycetes from the DSMZ collection.</title>
        <authorList>
            <person name="Nouioui I."/>
        </authorList>
    </citation>
    <scope>NUCLEOTIDE SEQUENCE</scope>
    <source>
        <strain evidence="2">DSM 40712</strain>
    </source>
</reference>
<dbReference type="InterPro" id="IPR036736">
    <property type="entry name" value="ACP-like_sf"/>
</dbReference>
<dbReference type="Pfam" id="PF00550">
    <property type="entry name" value="PP-binding"/>
    <property type="match status" value="1"/>
</dbReference>
<name>A0ABU3APW7_9ACTN</name>
<evidence type="ECO:0000313" key="2">
    <source>
        <dbReference type="EMBL" id="MDT0612236.1"/>
    </source>
</evidence>